<proteinExistence type="inferred from homology"/>
<dbReference type="Proteomes" id="UP001163046">
    <property type="component" value="Unassembled WGS sequence"/>
</dbReference>
<evidence type="ECO:0000256" key="2">
    <source>
        <dbReference type="ARBA" id="ARBA00010617"/>
    </source>
</evidence>
<comment type="similarity">
    <text evidence="2 9">Belongs to the cytochrome P450 family.</text>
</comment>
<comment type="cofactor">
    <cofactor evidence="1 8">
        <name>heme</name>
        <dbReference type="ChEBI" id="CHEBI:30413"/>
    </cofactor>
</comment>
<dbReference type="InterPro" id="IPR002401">
    <property type="entry name" value="Cyt_P450_E_grp-I"/>
</dbReference>
<evidence type="ECO:0000313" key="10">
    <source>
        <dbReference type="EMBL" id="KAJ7375673.1"/>
    </source>
</evidence>
<dbReference type="Gene3D" id="1.10.630.10">
    <property type="entry name" value="Cytochrome P450"/>
    <property type="match status" value="1"/>
</dbReference>
<dbReference type="InterPro" id="IPR050479">
    <property type="entry name" value="CYP11_CYP27_families"/>
</dbReference>
<dbReference type="AlphaFoldDB" id="A0A9X0CVD4"/>
<evidence type="ECO:0000256" key="9">
    <source>
        <dbReference type="RuleBase" id="RU000461"/>
    </source>
</evidence>
<dbReference type="PANTHER" id="PTHR24279">
    <property type="entry name" value="CYTOCHROME P450"/>
    <property type="match status" value="1"/>
</dbReference>
<dbReference type="PROSITE" id="PS00086">
    <property type="entry name" value="CYTOCHROME_P450"/>
    <property type="match status" value="1"/>
</dbReference>
<keyword evidence="7 9" id="KW-0503">Monooxygenase</keyword>
<keyword evidence="4 8" id="KW-0479">Metal-binding</keyword>
<dbReference type="GO" id="GO:0004497">
    <property type="term" value="F:monooxygenase activity"/>
    <property type="evidence" value="ECO:0007669"/>
    <property type="project" value="UniProtKB-KW"/>
</dbReference>
<name>A0A9X0CVD4_9CNID</name>
<gene>
    <name evidence="10" type="ORF">OS493_039671</name>
</gene>
<evidence type="ECO:0000256" key="1">
    <source>
        <dbReference type="ARBA" id="ARBA00001971"/>
    </source>
</evidence>
<dbReference type="Pfam" id="PF00067">
    <property type="entry name" value="p450"/>
    <property type="match status" value="1"/>
</dbReference>
<dbReference type="SUPFAM" id="SSF48264">
    <property type="entry name" value="Cytochrome P450"/>
    <property type="match status" value="1"/>
</dbReference>
<reference evidence="10" key="1">
    <citation type="submission" date="2023-01" db="EMBL/GenBank/DDBJ databases">
        <title>Genome assembly of the deep-sea coral Lophelia pertusa.</title>
        <authorList>
            <person name="Herrera S."/>
            <person name="Cordes E."/>
        </authorList>
    </citation>
    <scope>NUCLEOTIDE SEQUENCE</scope>
    <source>
        <strain evidence="10">USNM1676648</strain>
        <tissue evidence="10">Polyp</tissue>
    </source>
</reference>
<evidence type="ECO:0008006" key="12">
    <source>
        <dbReference type="Google" id="ProtNLM"/>
    </source>
</evidence>
<organism evidence="10 11">
    <name type="scientific">Desmophyllum pertusum</name>
    <dbReference type="NCBI Taxonomy" id="174260"/>
    <lineage>
        <taxon>Eukaryota</taxon>
        <taxon>Metazoa</taxon>
        <taxon>Cnidaria</taxon>
        <taxon>Anthozoa</taxon>
        <taxon>Hexacorallia</taxon>
        <taxon>Scleractinia</taxon>
        <taxon>Caryophylliina</taxon>
        <taxon>Caryophylliidae</taxon>
        <taxon>Desmophyllum</taxon>
    </lineage>
</organism>
<dbReference type="GO" id="GO:0020037">
    <property type="term" value="F:heme binding"/>
    <property type="evidence" value="ECO:0007669"/>
    <property type="project" value="InterPro"/>
</dbReference>
<keyword evidence="5 9" id="KW-0560">Oxidoreductase</keyword>
<dbReference type="PRINTS" id="PR00463">
    <property type="entry name" value="EP450I"/>
</dbReference>
<dbReference type="InterPro" id="IPR017972">
    <property type="entry name" value="Cyt_P450_CS"/>
</dbReference>
<evidence type="ECO:0000256" key="7">
    <source>
        <dbReference type="ARBA" id="ARBA00023033"/>
    </source>
</evidence>
<evidence type="ECO:0000256" key="4">
    <source>
        <dbReference type="ARBA" id="ARBA00022723"/>
    </source>
</evidence>
<keyword evidence="11" id="KW-1185">Reference proteome</keyword>
<evidence type="ECO:0000313" key="11">
    <source>
        <dbReference type="Proteomes" id="UP001163046"/>
    </source>
</evidence>
<dbReference type="EMBL" id="MU826575">
    <property type="protein sequence ID" value="KAJ7375673.1"/>
    <property type="molecule type" value="Genomic_DNA"/>
</dbReference>
<dbReference type="InterPro" id="IPR001128">
    <property type="entry name" value="Cyt_P450"/>
</dbReference>
<sequence>MQLIPCYSTAIGTFIFDSRLGLLDDPPRDEPERFVKATQDFLHYTQELRSGPPFYKIMETPAWKGFCKASDFLIEAGKKYVEEKEKQLSERAAKEVDIPDKRGSLLEHMFTKGELAPEEIIIQATELLMGEWILRPKRVNGLCTFWQKHPDIQQKLYSEIASVLNADEPVTADQLVESSISESMSKRSYKIVPFYICKTIESLSKDLVLGGYLVPAGTIVQMNLYIQGRSELYFKNATQFQPERWLRDAGKHFHPFASLPFGFGPRMCPGMDGK</sequence>
<keyword evidence="6 8" id="KW-0408">Iron</keyword>
<evidence type="ECO:0000256" key="5">
    <source>
        <dbReference type="ARBA" id="ARBA00023002"/>
    </source>
</evidence>
<dbReference type="OrthoDB" id="10258113at2759"/>
<dbReference type="PANTHER" id="PTHR24279:SF120">
    <property type="entry name" value="CYTOCHROME P450"/>
    <property type="match status" value="1"/>
</dbReference>
<accession>A0A9X0CVD4</accession>
<evidence type="ECO:0000256" key="3">
    <source>
        <dbReference type="ARBA" id="ARBA00022617"/>
    </source>
</evidence>
<evidence type="ECO:0000256" key="8">
    <source>
        <dbReference type="PIRSR" id="PIRSR602401-1"/>
    </source>
</evidence>
<dbReference type="GO" id="GO:0005506">
    <property type="term" value="F:iron ion binding"/>
    <property type="evidence" value="ECO:0007669"/>
    <property type="project" value="InterPro"/>
</dbReference>
<keyword evidence="3 8" id="KW-0349">Heme</keyword>
<feature type="binding site" description="axial binding residue" evidence="8">
    <location>
        <position position="268"/>
    </location>
    <ligand>
        <name>heme</name>
        <dbReference type="ChEBI" id="CHEBI:30413"/>
    </ligand>
    <ligandPart>
        <name>Fe</name>
        <dbReference type="ChEBI" id="CHEBI:18248"/>
    </ligandPart>
</feature>
<comment type="caution">
    <text evidence="10">The sequence shown here is derived from an EMBL/GenBank/DDBJ whole genome shotgun (WGS) entry which is preliminary data.</text>
</comment>
<protein>
    <recommendedName>
        <fullName evidence="12">Cytochrome P450</fullName>
    </recommendedName>
</protein>
<dbReference type="GO" id="GO:0016705">
    <property type="term" value="F:oxidoreductase activity, acting on paired donors, with incorporation or reduction of molecular oxygen"/>
    <property type="evidence" value="ECO:0007669"/>
    <property type="project" value="InterPro"/>
</dbReference>
<evidence type="ECO:0000256" key="6">
    <source>
        <dbReference type="ARBA" id="ARBA00023004"/>
    </source>
</evidence>
<dbReference type="InterPro" id="IPR036396">
    <property type="entry name" value="Cyt_P450_sf"/>
</dbReference>